<accession>A0AAJ4REG3</accession>
<evidence type="ECO:0000313" key="2">
    <source>
        <dbReference type="Proteomes" id="UP000272781"/>
    </source>
</evidence>
<sequence>MLKNGINTLKRILLILLAVSSFARDYYISFDFVSKNGQLRAEHFNCSEALFNTDSSKKLFLILPLHKDIKSTCLRYKDEIISKLLKKEIVISGSDDFSSKIKMKTKLVFLPQRFDIIIKGDEVYFYIKEEE</sequence>
<dbReference type="EMBL" id="RJVK01000001">
    <property type="protein sequence ID" value="ROR41220.1"/>
    <property type="molecule type" value="Genomic_DNA"/>
</dbReference>
<evidence type="ECO:0000313" key="1">
    <source>
        <dbReference type="EMBL" id="ROR41220.1"/>
    </source>
</evidence>
<dbReference type="Proteomes" id="UP000272781">
    <property type="component" value="Unassembled WGS sequence"/>
</dbReference>
<comment type="caution">
    <text evidence="1">The sequence shown here is derived from an EMBL/GenBank/DDBJ whole genome shotgun (WGS) entry which is preliminary data.</text>
</comment>
<reference evidence="1 2" key="1">
    <citation type="submission" date="2018-11" db="EMBL/GenBank/DDBJ databases">
        <title>Genomic Encyclopedia of Type Strains, Phase IV (KMG-IV): sequencing the most valuable type-strain genomes for metagenomic binning, comparative biology and taxonomic classification.</title>
        <authorList>
            <person name="Goeker M."/>
        </authorList>
    </citation>
    <scope>NUCLEOTIDE SEQUENCE [LARGE SCALE GENOMIC DNA]</scope>
    <source>
        <strain evidence="1 2">DSM 27783</strain>
    </source>
</reference>
<dbReference type="AlphaFoldDB" id="A0AAJ4REG3"/>
<proteinExistence type="predicted"/>
<protein>
    <submittedName>
        <fullName evidence="1">Uncharacterized protein</fullName>
    </submittedName>
</protein>
<name>A0AAJ4REG3_9BACT</name>
<organism evidence="1 2">
    <name type="scientific">Caminibacter pacificus</name>
    <dbReference type="NCBI Taxonomy" id="1424653"/>
    <lineage>
        <taxon>Bacteria</taxon>
        <taxon>Pseudomonadati</taxon>
        <taxon>Campylobacterota</taxon>
        <taxon>Epsilonproteobacteria</taxon>
        <taxon>Nautiliales</taxon>
        <taxon>Nautiliaceae</taxon>
        <taxon>Caminibacter</taxon>
    </lineage>
</organism>
<gene>
    <name evidence="1" type="ORF">EDC58_0707</name>
</gene>